<keyword evidence="3" id="KW-1185">Reference proteome</keyword>
<sequence>MRKMMEKQMEPSPVQAFLILLLGSRNYEPVKGKTWLQKEMFLIAKNTPLKEEVYFEPHLYGPYSETVDSELENLEILGLVAENGEIELTERGKEVYANLLKITSAEKLELIEEIKEGLNDMSEDELLAYIYFNFPETTKEAVRFENIKKKRAKLAMRLYEKEKVSLGKASEIAGMDIKNFMDYLRDKGLRVPLSR</sequence>
<dbReference type="AlphaFoldDB" id="A0A1F2P407"/>
<reference evidence="2 3" key="1">
    <citation type="submission" date="2016-05" db="EMBL/GenBank/DDBJ databases">
        <title>Microbial consortia oxidize butane by reversing methanogenesis.</title>
        <authorList>
            <person name="Laso-Perez R."/>
            <person name="Richter M."/>
            <person name="Wegener G."/>
            <person name="Musat F."/>
        </authorList>
    </citation>
    <scope>NUCLEOTIDE SEQUENCE [LARGE SCALE GENOMIC DNA]</scope>
    <source>
        <strain evidence="2">BOX1</strain>
    </source>
</reference>
<dbReference type="InterPro" id="IPR005368">
    <property type="entry name" value="UPF0175"/>
</dbReference>
<proteinExistence type="predicted"/>
<dbReference type="STRING" id="1839936.SBU_001305"/>
<evidence type="ECO:0000313" key="1">
    <source>
        <dbReference type="EMBL" id="HEC56838.1"/>
    </source>
</evidence>
<dbReference type="EMBL" id="LYOR01000007">
    <property type="protein sequence ID" value="OFV65722.1"/>
    <property type="molecule type" value="Genomic_DNA"/>
</dbReference>
<name>A0A1F2P407_9EURY</name>
<accession>A0A1F2P407</accession>
<comment type="caution">
    <text evidence="2">The sequence shown here is derived from an EMBL/GenBank/DDBJ whole genome shotgun (WGS) entry which is preliminary data.</text>
</comment>
<evidence type="ECO:0000313" key="3">
    <source>
        <dbReference type="Proteomes" id="UP000185779"/>
    </source>
</evidence>
<dbReference type="PATRIC" id="fig|1839936.3.peg.1321"/>
<dbReference type="Proteomes" id="UP000885936">
    <property type="component" value="Unassembled WGS sequence"/>
</dbReference>
<reference evidence="1" key="2">
    <citation type="journal article" date="2020" name="mSystems">
        <title>Genome- and Community-Level Interaction Insights into Carbon Utilization and Element Cycling Functions of Hydrothermarchaeota in Hydrothermal Sediment.</title>
        <authorList>
            <person name="Zhou Z."/>
            <person name="Liu Y."/>
            <person name="Xu W."/>
            <person name="Pan J."/>
            <person name="Luo Z.H."/>
            <person name="Li M."/>
        </authorList>
    </citation>
    <scope>NUCLEOTIDE SEQUENCE [LARGE SCALE GENOMIC DNA]</scope>
    <source>
        <strain evidence="1">HyVt-386</strain>
    </source>
</reference>
<protein>
    <submittedName>
        <fullName evidence="2">Protein belonging to Uncharacterized protein family UPF0175</fullName>
    </submittedName>
</protein>
<evidence type="ECO:0000313" key="2">
    <source>
        <dbReference type="EMBL" id="OFV65722.1"/>
    </source>
</evidence>
<dbReference type="EMBL" id="DRIE01000049">
    <property type="protein sequence ID" value="HEC56838.1"/>
    <property type="molecule type" value="Genomic_DNA"/>
</dbReference>
<organism evidence="2 3">
    <name type="scientific">Candidatus Syntropharchaeum butanivorans</name>
    <dbReference type="NCBI Taxonomy" id="1839936"/>
    <lineage>
        <taxon>Archaea</taxon>
        <taxon>Methanobacteriati</taxon>
        <taxon>Methanobacteriota</taxon>
        <taxon>Stenosarchaea group</taxon>
        <taxon>Methanomicrobia</taxon>
        <taxon>Methanosarcinales</taxon>
        <taxon>ANME-2 cluster</taxon>
        <taxon>Candidatus Syntropharchaeum</taxon>
    </lineage>
</organism>
<dbReference type="Proteomes" id="UP000185779">
    <property type="component" value="Unassembled WGS sequence"/>
</dbReference>
<dbReference type="Pfam" id="PF03683">
    <property type="entry name" value="UPF0175"/>
    <property type="match status" value="1"/>
</dbReference>
<gene>
    <name evidence="1" type="ORF">ENI32_03000</name>
    <name evidence="2" type="ORF">SBU_001305</name>
</gene>